<dbReference type="EMBL" id="JANPWB010000011">
    <property type="protein sequence ID" value="KAJ1129685.1"/>
    <property type="molecule type" value="Genomic_DNA"/>
</dbReference>
<protein>
    <submittedName>
        <fullName evidence="2">Uncharacterized protein</fullName>
    </submittedName>
</protein>
<accession>A0AAV7PRS5</accession>
<organism evidence="2 3">
    <name type="scientific">Pleurodeles waltl</name>
    <name type="common">Iberian ribbed newt</name>
    <dbReference type="NCBI Taxonomy" id="8319"/>
    <lineage>
        <taxon>Eukaryota</taxon>
        <taxon>Metazoa</taxon>
        <taxon>Chordata</taxon>
        <taxon>Craniata</taxon>
        <taxon>Vertebrata</taxon>
        <taxon>Euteleostomi</taxon>
        <taxon>Amphibia</taxon>
        <taxon>Batrachia</taxon>
        <taxon>Caudata</taxon>
        <taxon>Salamandroidea</taxon>
        <taxon>Salamandridae</taxon>
        <taxon>Pleurodelinae</taxon>
        <taxon>Pleurodeles</taxon>
    </lineage>
</organism>
<gene>
    <name evidence="2" type="ORF">NDU88_008051</name>
</gene>
<proteinExistence type="predicted"/>
<evidence type="ECO:0000313" key="3">
    <source>
        <dbReference type="Proteomes" id="UP001066276"/>
    </source>
</evidence>
<keyword evidence="3" id="KW-1185">Reference proteome</keyword>
<dbReference type="AlphaFoldDB" id="A0AAV7PRS5"/>
<comment type="caution">
    <text evidence="2">The sequence shown here is derived from an EMBL/GenBank/DDBJ whole genome shotgun (WGS) entry which is preliminary data.</text>
</comment>
<feature type="compositionally biased region" description="Polar residues" evidence="1">
    <location>
        <begin position="130"/>
        <end position="142"/>
    </location>
</feature>
<dbReference type="Proteomes" id="UP001066276">
    <property type="component" value="Chromosome 7"/>
</dbReference>
<name>A0AAV7PRS5_PLEWA</name>
<evidence type="ECO:0000313" key="2">
    <source>
        <dbReference type="EMBL" id="KAJ1129685.1"/>
    </source>
</evidence>
<evidence type="ECO:0000256" key="1">
    <source>
        <dbReference type="SAM" id="MobiDB-lite"/>
    </source>
</evidence>
<reference evidence="2" key="1">
    <citation type="journal article" date="2022" name="bioRxiv">
        <title>Sequencing and chromosome-scale assembly of the giantPleurodeles waltlgenome.</title>
        <authorList>
            <person name="Brown T."/>
            <person name="Elewa A."/>
            <person name="Iarovenko S."/>
            <person name="Subramanian E."/>
            <person name="Araus A.J."/>
            <person name="Petzold A."/>
            <person name="Susuki M."/>
            <person name="Suzuki K.-i.T."/>
            <person name="Hayashi T."/>
            <person name="Toyoda A."/>
            <person name="Oliveira C."/>
            <person name="Osipova E."/>
            <person name="Leigh N.D."/>
            <person name="Simon A."/>
            <person name="Yun M.H."/>
        </authorList>
    </citation>
    <scope>NUCLEOTIDE SEQUENCE</scope>
    <source>
        <strain evidence="2">20211129_DDA</strain>
        <tissue evidence="2">Liver</tissue>
    </source>
</reference>
<feature type="region of interest" description="Disordered" evidence="1">
    <location>
        <begin position="30"/>
        <end position="90"/>
    </location>
</feature>
<feature type="region of interest" description="Disordered" evidence="1">
    <location>
        <begin position="118"/>
        <end position="142"/>
    </location>
</feature>
<sequence length="142" mass="14912">MRLTGTGSYPHVASWTSLAATQAPSLGHPVMARSALGPTPPALPDPSQERTSCLRCGLAQKAPPSSPLSHQAGARPGRFHSTEGPAYPSVVKTHQHSCCTSRYQLGRNVVSARDMGKLTGARSGRGQLGDPSSRNSRGMLQL</sequence>